<evidence type="ECO:0000313" key="2">
    <source>
        <dbReference type="EMBL" id="CEM34736.1"/>
    </source>
</evidence>
<sequence>MIDNVAHSCAMKLEAAVDEIVAAEESTQRELVKQASIFVSRTKAEELREMNVTWRLMGQLEHCRQELYDVKLLYAEKALKSELELKSLRETLAGLSHELEALNKETDSFLHDTSATDDCLPGDACSQVMYHEPCCKGNTILYCATVNDSAAFLHHFIQSEVCAHVRDHLPPSPIKYIPPQQQENEPLEPLPLRLPPVHHLHHNAGAGGEGGEKVPPELDELINHLINNNNSSSHPGPALPPSPHINRTALMAFAEPAMHTENATSDSDEEDCGSKGGGIGKGHLGQHEGGSDSESESESEADSESESTIDNRMLKEMTHRIAMATAEADRQDKDIKGGAAPASVLMQQQQRQQQRHTTRGEDSKTAVLASQDQ</sequence>
<dbReference type="VEuPathDB" id="CryptoDB:Vbra_18715"/>
<evidence type="ECO:0000313" key="3">
    <source>
        <dbReference type="Proteomes" id="UP000041254"/>
    </source>
</evidence>
<name>A0A0G4GV38_VITBC</name>
<reference evidence="2 3" key="1">
    <citation type="submission" date="2014-11" db="EMBL/GenBank/DDBJ databases">
        <authorList>
            <person name="Zhu J."/>
            <person name="Qi W."/>
            <person name="Song R."/>
        </authorList>
    </citation>
    <scope>NUCLEOTIDE SEQUENCE [LARGE SCALE GENOMIC DNA]</scope>
</reference>
<feature type="compositionally biased region" description="Basic and acidic residues" evidence="1">
    <location>
        <begin position="327"/>
        <end position="336"/>
    </location>
</feature>
<feature type="compositionally biased region" description="Gly residues" evidence="1">
    <location>
        <begin position="274"/>
        <end position="283"/>
    </location>
</feature>
<dbReference type="AlphaFoldDB" id="A0A0G4GV38"/>
<keyword evidence="3" id="KW-1185">Reference proteome</keyword>
<dbReference type="InParanoid" id="A0A0G4GV38"/>
<dbReference type="EMBL" id="CDMY01000831">
    <property type="protein sequence ID" value="CEM34736.1"/>
    <property type="molecule type" value="Genomic_DNA"/>
</dbReference>
<feature type="region of interest" description="Disordered" evidence="1">
    <location>
        <begin position="260"/>
        <end position="373"/>
    </location>
</feature>
<proteinExistence type="predicted"/>
<evidence type="ECO:0000256" key="1">
    <source>
        <dbReference type="SAM" id="MobiDB-lite"/>
    </source>
</evidence>
<organism evidence="2 3">
    <name type="scientific">Vitrella brassicaformis (strain CCMP3155)</name>
    <dbReference type="NCBI Taxonomy" id="1169540"/>
    <lineage>
        <taxon>Eukaryota</taxon>
        <taxon>Sar</taxon>
        <taxon>Alveolata</taxon>
        <taxon>Colpodellida</taxon>
        <taxon>Vitrellaceae</taxon>
        <taxon>Vitrella</taxon>
    </lineage>
</organism>
<dbReference type="Proteomes" id="UP000041254">
    <property type="component" value="Unassembled WGS sequence"/>
</dbReference>
<protein>
    <submittedName>
        <fullName evidence="2">Uncharacterized protein</fullName>
    </submittedName>
</protein>
<feature type="region of interest" description="Disordered" evidence="1">
    <location>
        <begin position="226"/>
        <end position="245"/>
    </location>
</feature>
<accession>A0A0G4GV38</accession>
<feature type="compositionally biased region" description="Acidic residues" evidence="1">
    <location>
        <begin position="291"/>
        <end position="307"/>
    </location>
</feature>
<gene>
    <name evidence="2" type="ORF">Vbra_18715</name>
</gene>